<name>A0A8H5XYV8_9HYPO</name>
<dbReference type="Proteomes" id="UP000532311">
    <property type="component" value="Unassembled WGS sequence"/>
</dbReference>
<dbReference type="AlphaFoldDB" id="A0A8H5XYV8"/>
<comment type="caution">
    <text evidence="1">The sequence shown here is derived from an EMBL/GenBank/DDBJ whole genome shotgun (WGS) entry which is preliminary data.</text>
</comment>
<gene>
    <name evidence="1" type="ORF">FGLOB1_9401</name>
</gene>
<sequence length="146" mass="15392">MQDGEAQGSARRINNLMSSRRARTSKTFTLEQLTNNLSTLSLHALLLELITMVNPLYVVYALSAIAGVEACKRTCSASNDAGTTCSYSCTQVCSSISAKQARDTFLAALQSGGNSCSAVGTSGVSCRKTAKFGSCYDHHWSCGSGC</sequence>
<evidence type="ECO:0000313" key="1">
    <source>
        <dbReference type="EMBL" id="KAF5702815.1"/>
    </source>
</evidence>
<dbReference type="EMBL" id="JAAQPF010000432">
    <property type="protein sequence ID" value="KAF5702815.1"/>
    <property type="molecule type" value="Genomic_DNA"/>
</dbReference>
<proteinExistence type="predicted"/>
<reference evidence="1 2" key="1">
    <citation type="submission" date="2020-05" db="EMBL/GenBank/DDBJ databases">
        <title>Identification and distribution of gene clusters putatively required for synthesis of sphingolipid metabolism inhibitors in phylogenetically diverse species of the filamentous fungus Fusarium.</title>
        <authorList>
            <person name="Kim H.-S."/>
            <person name="Busman M."/>
            <person name="Brown D.W."/>
            <person name="Divon H."/>
            <person name="Uhlig S."/>
            <person name="Proctor R.H."/>
        </authorList>
    </citation>
    <scope>NUCLEOTIDE SEQUENCE [LARGE SCALE GENOMIC DNA]</scope>
    <source>
        <strain evidence="1 2">NRRL 26131</strain>
    </source>
</reference>
<organism evidence="1 2">
    <name type="scientific">Fusarium globosum</name>
    <dbReference type="NCBI Taxonomy" id="78864"/>
    <lineage>
        <taxon>Eukaryota</taxon>
        <taxon>Fungi</taxon>
        <taxon>Dikarya</taxon>
        <taxon>Ascomycota</taxon>
        <taxon>Pezizomycotina</taxon>
        <taxon>Sordariomycetes</taxon>
        <taxon>Hypocreomycetidae</taxon>
        <taxon>Hypocreales</taxon>
        <taxon>Nectriaceae</taxon>
        <taxon>Fusarium</taxon>
        <taxon>Fusarium fujikuroi species complex</taxon>
    </lineage>
</organism>
<protein>
    <submittedName>
        <fullName evidence="1">Kinetochore complex Sim4 subunit Fta4</fullName>
    </submittedName>
</protein>
<keyword evidence="2" id="KW-1185">Reference proteome</keyword>
<accession>A0A8H5XYV8</accession>
<evidence type="ECO:0000313" key="2">
    <source>
        <dbReference type="Proteomes" id="UP000532311"/>
    </source>
</evidence>